<dbReference type="InterPro" id="IPR025154">
    <property type="entry name" value="Put_metallopeptidase_dom"/>
</dbReference>
<reference evidence="3 4" key="1">
    <citation type="submission" date="2019-08" db="EMBL/GenBank/DDBJ databases">
        <title>In-depth cultivation of the pig gut microbiome towards novel bacterial diversity and tailored functional studies.</title>
        <authorList>
            <person name="Wylensek D."/>
            <person name="Hitch T.C.A."/>
            <person name="Clavel T."/>
        </authorList>
    </citation>
    <scope>NUCLEOTIDE SEQUENCE [LARGE SCALE GENOMIC DNA]</scope>
    <source>
        <strain evidence="3 4">Oil+RF-744-GAM-WT-6</strain>
    </source>
</reference>
<accession>A0A7X2TFK8</accession>
<dbReference type="Gene3D" id="3.40.50.410">
    <property type="entry name" value="von Willebrand factor, type A domain"/>
    <property type="match status" value="1"/>
</dbReference>
<sequence>METDKQAEALAAEVMQGARDQIVARMPYLNRALFAMPVRFYAPDHETDEITLGYGCDGTYLYVMPQAVLRDADRNPMLVVRAYLHMVLHCLFFHGFQYVTLDRDAWDFAADAAVEAAVLNLGWKEIEVPEDAERFAQLTAVNDACKGVTAEKIYSWLIHHPDEKWKLMRHEPLFRRDVHEFWLTRDVEGRKYAGRDKAYPAKAQVSDRWKKLEQATENQIQSFEKTQGYQPGTVSSKLKLNRRGSYDYSTFLRKFAVSGEQVSLSPDEFDYIYYTYGMSLYGNMPLIEPLEYREDTRIRDFVIAIDTSGSVQGALVKAFLKKTWEILSSSKNFFEQVNVHVIQCDAKIQKEVTLHNQSEFQEYLKNIELQGFGGTDFRPVFARVRQLMDAHAFRNLRGLLYFTDGKGIFPEEVPPYQTAFIFAGNGFAAPSVPPWAIRLVLPETEFEA</sequence>
<feature type="domain" description="VWA-like" evidence="1">
    <location>
        <begin position="302"/>
        <end position="440"/>
    </location>
</feature>
<feature type="domain" description="Putative metallopeptidase" evidence="2">
    <location>
        <begin position="17"/>
        <end position="184"/>
    </location>
</feature>
<dbReference type="PANTHER" id="PTHR38730">
    <property type="entry name" value="SLL7028 PROTEIN"/>
    <property type="match status" value="1"/>
</dbReference>
<dbReference type="Pfam" id="PF09967">
    <property type="entry name" value="DUF2201"/>
    <property type="match status" value="1"/>
</dbReference>
<dbReference type="SUPFAM" id="SSF53300">
    <property type="entry name" value="vWA-like"/>
    <property type="match status" value="1"/>
</dbReference>
<dbReference type="PANTHER" id="PTHR38730:SF1">
    <property type="entry name" value="SLL7028 PROTEIN"/>
    <property type="match status" value="1"/>
</dbReference>
<comment type="caution">
    <text evidence="3">The sequence shown here is derived from an EMBL/GenBank/DDBJ whole genome shotgun (WGS) entry which is preliminary data.</text>
</comment>
<gene>
    <name evidence="3" type="ORF">FYJ51_01295</name>
</gene>
<dbReference type="Proteomes" id="UP000461880">
    <property type="component" value="Unassembled WGS sequence"/>
</dbReference>
<protein>
    <recommendedName>
        <fullName evidence="5">Metallopeptidase</fullName>
    </recommendedName>
</protein>
<dbReference type="InterPro" id="IPR036465">
    <property type="entry name" value="vWFA_dom_sf"/>
</dbReference>
<organism evidence="3 4">
    <name type="scientific">Stecheria intestinalis</name>
    <dbReference type="NCBI Taxonomy" id="2606630"/>
    <lineage>
        <taxon>Bacteria</taxon>
        <taxon>Bacillati</taxon>
        <taxon>Bacillota</taxon>
        <taxon>Erysipelotrichia</taxon>
        <taxon>Erysipelotrichales</taxon>
        <taxon>Erysipelotrichaceae</taxon>
        <taxon>Stecheria</taxon>
    </lineage>
</organism>
<dbReference type="CDD" id="cd00198">
    <property type="entry name" value="vWFA"/>
    <property type="match status" value="1"/>
</dbReference>
<dbReference type="Pfam" id="PF13203">
    <property type="entry name" value="DUF2201_N"/>
    <property type="match status" value="1"/>
</dbReference>
<dbReference type="EMBL" id="VUMN01000001">
    <property type="protein sequence ID" value="MSS57546.1"/>
    <property type="molecule type" value="Genomic_DNA"/>
</dbReference>
<proteinExistence type="predicted"/>
<evidence type="ECO:0008006" key="5">
    <source>
        <dbReference type="Google" id="ProtNLM"/>
    </source>
</evidence>
<keyword evidence="4" id="KW-1185">Reference proteome</keyword>
<evidence type="ECO:0000313" key="4">
    <source>
        <dbReference type="Proteomes" id="UP000461880"/>
    </source>
</evidence>
<evidence type="ECO:0000313" key="3">
    <source>
        <dbReference type="EMBL" id="MSS57546.1"/>
    </source>
</evidence>
<evidence type="ECO:0000259" key="2">
    <source>
        <dbReference type="Pfam" id="PF13203"/>
    </source>
</evidence>
<dbReference type="AlphaFoldDB" id="A0A7X2TFK8"/>
<dbReference type="RefSeq" id="WP_154502309.1">
    <property type="nucleotide sequence ID" value="NZ_VUMN01000001.1"/>
</dbReference>
<dbReference type="InterPro" id="IPR018698">
    <property type="entry name" value="VWA-like_dom"/>
</dbReference>
<evidence type="ECO:0000259" key="1">
    <source>
        <dbReference type="Pfam" id="PF09967"/>
    </source>
</evidence>
<name>A0A7X2TFK8_9FIRM</name>